<dbReference type="SUPFAM" id="SSF54373">
    <property type="entry name" value="FAD-linked reductases, C-terminal domain"/>
    <property type="match status" value="1"/>
</dbReference>
<dbReference type="Gene3D" id="3.50.50.60">
    <property type="entry name" value="FAD/NAD(P)-binding domain"/>
    <property type="match status" value="1"/>
</dbReference>
<evidence type="ECO:0000256" key="3">
    <source>
        <dbReference type="ARBA" id="ARBA00023033"/>
    </source>
</evidence>
<name>A0AA39GF13_SARSR</name>
<dbReference type="EMBL" id="JAPDFR010000007">
    <property type="protein sequence ID" value="KAK0384882.1"/>
    <property type="molecule type" value="Genomic_DNA"/>
</dbReference>
<dbReference type="AlphaFoldDB" id="A0AA39GF13"/>
<dbReference type="Proteomes" id="UP001175261">
    <property type="component" value="Unassembled WGS sequence"/>
</dbReference>
<protein>
    <submittedName>
        <fullName evidence="4">Uncharacterized protein</fullName>
    </submittedName>
</protein>
<dbReference type="InterPro" id="IPR050493">
    <property type="entry name" value="FAD-dep_Monooxygenase_BioMet"/>
</dbReference>
<dbReference type="InterPro" id="IPR036188">
    <property type="entry name" value="FAD/NAD-bd_sf"/>
</dbReference>
<dbReference type="GO" id="GO:0004497">
    <property type="term" value="F:monooxygenase activity"/>
    <property type="evidence" value="ECO:0007669"/>
    <property type="project" value="UniProtKB-KW"/>
</dbReference>
<keyword evidence="3" id="KW-0503">Monooxygenase</keyword>
<gene>
    <name evidence="4" type="ORF">NLU13_7360</name>
</gene>
<dbReference type="Pfam" id="PF13450">
    <property type="entry name" value="NAD_binding_8"/>
    <property type="match status" value="1"/>
</dbReference>
<dbReference type="PANTHER" id="PTHR13789:SF187">
    <property type="entry name" value="MONOOXYGENASE"/>
    <property type="match status" value="1"/>
</dbReference>
<reference evidence="4" key="1">
    <citation type="submission" date="2022-10" db="EMBL/GenBank/DDBJ databases">
        <title>Determination and structural analysis of whole genome sequence of Sarocladium strictum F4-1.</title>
        <authorList>
            <person name="Hu L."/>
            <person name="Jiang Y."/>
        </authorList>
    </citation>
    <scope>NUCLEOTIDE SEQUENCE</scope>
    <source>
        <strain evidence="4">F4-1</strain>
    </source>
</reference>
<dbReference type="SUPFAM" id="SSF51905">
    <property type="entry name" value="FAD/NAD(P)-binding domain"/>
    <property type="match status" value="1"/>
</dbReference>
<keyword evidence="5" id="KW-1185">Reference proteome</keyword>
<comment type="caution">
    <text evidence="4">The sequence shown here is derived from an EMBL/GenBank/DDBJ whole genome shotgun (WGS) entry which is preliminary data.</text>
</comment>
<evidence type="ECO:0000313" key="4">
    <source>
        <dbReference type="EMBL" id="KAK0384882.1"/>
    </source>
</evidence>
<dbReference type="PRINTS" id="PR00420">
    <property type="entry name" value="RNGMNOXGNASE"/>
</dbReference>
<dbReference type="PANTHER" id="PTHR13789">
    <property type="entry name" value="MONOOXYGENASE"/>
    <property type="match status" value="1"/>
</dbReference>
<organism evidence="4 5">
    <name type="scientific">Sarocladium strictum</name>
    <name type="common">Black bundle disease fungus</name>
    <name type="synonym">Acremonium strictum</name>
    <dbReference type="NCBI Taxonomy" id="5046"/>
    <lineage>
        <taxon>Eukaryota</taxon>
        <taxon>Fungi</taxon>
        <taxon>Dikarya</taxon>
        <taxon>Ascomycota</taxon>
        <taxon>Pezizomycotina</taxon>
        <taxon>Sordariomycetes</taxon>
        <taxon>Hypocreomycetidae</taxon>
        <taxon>Hypocreales</taxon>
        <taxon>Sarocladiaceae</taxon>
        <taxon>Sarocladium</taxon>
    </lineage>
</organism>
<sequence>MSSTKSGIKVIIVGAGFGGLTAAIECHRQGHHVEIYESFPELKVLGDIISFGSNAGRIFHRWADGELVKRLLPLCIDIQDYGFRIHKFDTGEVVYHQKRKPPSPDAPVLNGHRGELHEVIFRYACDELGIPIHLGQRVHEYFETDVGAGIVLNSSWRCCNWSRRRAPKSSGYAVWRAWFSNKDMIKDPVTKEFCENGDTFNGWIGPDVHFLFSTLKGGKDCCWVLTHKDEHDIDESWSYPGKMEDVLEVLKDWDPTCRAIVEKTPSVVDWKLVYRDPLPTWVSSKARIVLLGDAAHPFLPTSAQGATQAMEDGVTIAVCLKRAGKGNIPEALKVHQGLRYDRVRAVQKTGESTRDLWHKTDWNKVKEDPESIGFPREEWIHQFDAEKYAEETYEDVRKALVDPVVGRAGPAVDARVAQTTVTVVAS</sequence>
<comment type="similarity">
    <text evidence="1">Belongs to the paxM FAD-dependent monooxygenase family.</text>
</comment>
<proteinExistence type="inferred from homology"/>
<evidence type="ECO:0000256" key="2">
    <source>
        <dbReference type="ARBA" id="ARBA00023002"/>
    </source>
</evidence>
<keyword evidence="2" id="KW-0560">Oxidoreductase</keyword>
<evidence type="ECO:0000256" key="1">
    <source>
        <dbReference type="ARBA" id="ARBA00007992"/>
    </source>
</evidence>
<accession>A0AA39GF13</accession>
<evidence type="ECO:0000313" key="5">
    <source>
        <dbReference type="Proteomes" id="UP001175261"/>
    </source>
</evidence>